<sequence>MREQVRQKAFRQLTNCIVPDSRPTNDCTAVIRVWNTILPPSSLLIPIPPQKTNQAHANQTFSQLSKDTTSSTCLECTLFHGSSS</sequence>
<dbReference type="Gramene" id="HORVU.MOREX.r3.3HG0241130.1">
    <property type="protein sequence ID" value="HORVU.MOREX.r3.3HG0241130.1.CDS1"/>
    <property type="gene ID" value="HORVU.MOREX.r3.3HG0241130"/>
</dbReference>
<evidence type="ECO:0000313" key="2">
    <source>
        <dbReference type="Proteomes" id="UP000011116"/>
    </source>
</evidence>
<dbReference type="Gramene" id="HORVU.MOREX.r2.3HG0200190.1">
    <property type="protein sequence ID" value="HORVU.MOREX.r2.3HG0200190.1.CDS.1"/>
    <property type="gene ID" value="HORVU.MOREX.r2.3HG0200190"/>
</dbReference>
<reference evidence="1" key="3">
    <citation type="submission" date="2022-01" db="UniProtKB">
        <authorList>
            <consortium name="EnsemblPlants"/>
        </authorList>
    </citation>
    <scope>IDENTIFICATION</scope>
    <source>
        <strain evidence="1">subsp. vulgare</strain>
    </source>
</reference>
<keyword evidence="2" id="KW-1185">Reference proteome</keyword>
<dbReference type="Proteomes" id="UP000011116">
    <property type="component" value="Chromosome 3H"/>
</dbReference>
<reference evidence="1" key="2">
    <citation type="submission" date="2020-10" db="EMBL/GenBank/DDBJ databases">
        <authorList>
            <person name="Scholz U."/>
            <person name="Mascher M."/>
            <person name="Fiebig A."/>
        </authorList>
    </citation>
    <scope>NUCLEOTIDE SEQUENCE [LARGE SCALE GENOMIC DNA]</scope>
    <source>
        <strain evidence="1">cv. Morex</strain>
    </source>
</reference>
<proteinExistence type="predicted"/>
<dbReference type="EnsemblPlants" id="HORVU.MOREX.r3.3HG0241130.1">
    <property type="protein sequence ID" value="HORVU.MOREX.r3.3HG0241130.1.CDS1"/>
    <property type="gene ID" value="HORVU.MOREX.r3.3HG0241130"/>
</dbReference>
<organism evidence="1 2">
    <name type="scientific">Hordeum vulgare subsp. vulgare</name>
    <name type="common">Domesticated barley</name>
    <dbReference type="NCBI Taxonomy" id="112509"/>
    <lineage>
        <taxon>Eukaryota</taxon>
        <taxon>Viridiplantae</taxon>
        <taxon>Streptophyta</taxon>
        <taxon>Embryophyta</taxon>
        <taxon>Tracheophyta</taxon>
        <taxon>Spermatophyta</taxon>
        <taxon>Magnoliopsida</taxon>
        <taxon>Liliopsida</taxon>
        <taxon>Poales</taxon>
        <taxon>Poaceae</taxon>
        <taxon>BOP clade</taxon>
        <taxon>Pooideae</taxon>
        <taxon>Triticodae</taxon>
        <taxon>Triticeae</taxon>
        <taxon>Hordeinae</taxon>
        <taxon>Hordeum</taxon>
    </lineage>
</organism>
<protein>
    <submittedName>
        <fullName evidence="1">Uncharacterized protein</fullName>
    </submittedName>
</protein>
<reference evidence="2" key="1">
    <citation type="journal article" date="2012" name="Nature">
        <title>A physical, genetic and functional sequence assembly of the barley genome.</title>
        <authorList>
            <consortium name="The International Barley Genome Sequencing Consortium"/>
            <person name="Mayer K.F."/>
            <person name="Waugh R."/>
            <person name="Brown J.W."/>
            <person name="Schulman A."/>
            <person name="Langridge P."/>
            <person name="Platzer M."/>
            <person name="Fincher G.B."/>
            <person name="Muehlbauer G.J."/>
            <person name="Sato K."/>
            <person name="Close T.J."/>
            <person name="Wise R.P."/>
            <person name="Stein N."/>
        </authorList>
    </citation>
    <scope>NUCLEOTIDE SEQUENCE [LARGE SCALE GENOMIC DNA]</scope>
    <source>
        <strain evidence="2">cv. Morex</strain>
    </source>
</reference>
<dbReference type="AlphaFoldDB" id="A0A8I6XKC2"/>
<evidence type="ECO:0000313" key="1">
    <source>
        <dbReference type="EnsemblPlants" id="HORVU.MOREX.r3.3HG0241130.1.CDS1"/>
    </source>
</evidence>
<accession>A0A8I6XKC2</accession>
<name>A0A8I6XKC2_HORVV</name>